<comment type="caution">
    <text evidence="1">The sequence shown here is derived from an EMBL/GenBank/DDBJ whole genome shotgun (WGS) entry which is preliminary data.</text>
</comment>
<proteinExistence type="predicted"/>
<keyword evidence="2" id="KW-1185">Reference proteome</keyword>
<name>A0ABV1ZN18_9ENTR</name>
<dbReference type="RefSeq" id="WP_063922090.1">
    <property type="nucleotide sequence ID" value="NZ_JBEBZA010000083.1"/>
</dbReference>
<protein>
    <submittedName>
        <fullName evidence="1">AAA family ATPase</fullName>
    </submittedName>
</protein>
<accession>A0ABV1ZN18</accession>
<reference evidence="2" key="1">
    <citation type="journal article" date="2024" name="Commun. Biol.">
        <title>Bacillamide D produced by Bacillus cereus from the mouse intestinal bacterial collection (miBC) is a potent cytotoxin in vitro.</title>
        <authorList>
            <person name="Hohmann M."/>
            <person name="Brunner V."/>
            <person name="Johannes W."/>
            <person name="Schum D."/>
            <person name="Carroll L.M."/>
            <person name="Liu T."/>
            <person name="Sasaki D."/>
            <person name="Bosch J."/>
            <person name="Clavel T."/>
            <person name="Sieber S.A."/>
            <person name="Zeller G."/>
            <person name="Tschurtschenthaler M."/>
            <person name="Janssen K.P."/>
            <person name="Gulder T.A.M."/>
        </authorList>
    </citation>
    <scope>NUCLEOTIDE SEQUENCE [LARGE SCALE GENOMIC DNA]</scope>
    <source>
        <strain evidence="2">LK_304 Iso 8</strain>
    </source>
</reference>
<sequence>MSESSKDEYLLWPGVFDEALARVMPAPSYMEWVQQVRQIACWANILRLSDAQAICERWSASGVNAAPADAGLIRAALRPQSLEKLSPFSMAGAFLRDSGIIPEINAGRFGSYQPTAADLARREAQRREMEEAHRVALEADERQRQIAVRQATQIYNKASLDPALSPYWQGKCSAAALPLPLPDDVKAANWRTFEKGASSKGIFWNHSLIIPLYRVDDELQLGMSTIEIICGRPNPATELSFTGAKRGLKGAQRSGCFYPFDIDKTRHGSPLVICEGFTSGLALSLAMGSALPVFCAMSCNNFAAVIDELRIVYSHCPIYIVGDVGVGEEIAQGIAESSTSRRPPVYAVPLSRVLFEDGNDPFDLLARHGVDNSRALLRSLFREARQSRDGTLSGPSSSDASHNI</sequence>
<organism evidence="1 2">
    <name type="scientific">Enterobacter intestinihominis</name>
    <dbReference type="NCBI Taxonomy" id="3133180"/>
    <lineage>
        <taxon>Bacteria</taxon>
        <taxon>Pseudomonadati</taxon>
        <taxon>Pseudomonadota</taxon>
        <taxon>Gammaproteobacteria</taxon>
        <taxon>Enterobacterales</taxon>
        <taxon>Enterobacteriaceae</taxon>
        <taxon>Enterobacter</taxon>
    </lineage>
</organism>
<dbReference type="EMBL" id="JBEBZA010000083">
    <property type="protein sequence ID" value="MES0429419.1"/>
    <property type="molecule type" value="Genomic_DNA"/>
</dbReference>
<evidence type="ECO:0000313" key="2">
    <source>
        <dbReference type="Proteomes" id="UP001467192"/>
    </source>
</evidence>
<dbReference type="Proteomes" id="UP001467192">
    <property type="component" value="Unassembled WGS sequence"/>
</dbReference>
<gene>
    <name evidence="1" type="ORF">ABMC12_24590</name>
</gene>
<evidence type="ECO:0000313" key="1">
    <source>
        <dbReference type="EMBL" id="MES0429419.1"/>
    </source>
</evidence>